<gene>
    <name evidence="2" type="ORF">C1H76_1530</name>
</gene>
<organism evidence="2 3">
    <name type="scientific">Elsinoe australis</name>
    <dbReference type="NCBI Taxonomy" id="40998"/>
    <lineage>
        <taxon>Eukaryota</taxon>
        <taxon>Fungi</taxon>
        <taxon>Dikarya</taxon>
        <taxon>Ascomycota</taxon>
        <taxon>Pezizomycotina</taxon>
        <taxon>Dothideomycetes</taxon>
        <taxon>Dothideomycetidae</taxon>
        <taxon>Myriangiales</taxon>
        <taxon>Elsinoaceae</taxon>
        <taxon>Elsinoe</taxon>
    </lineage>
</organism>
<feature type="region of interest" description="Disordered" evidence="1">
    <location>
        <begin position="1"/>
        <end position="109"/>
    </location>
</feature>
<comment type="caution">
    <text evidence="2">The sequence shown here is derived from an EMBL/GenBank/DDBJ whole genome shotgun (WGS) entry which is preliminary data.</text>
</comment>
<reference evidence="2 3" key="1">
    <citation type="submission" date="2018-02" db="EMBL/GenBank/DDBJ databases">
        <title>Draft genome sequences of Elsinoe sp., causing black scab on jojoba.</title>
        <authorList>
            <person name="Stodart B."/>
            <person name="Jeffress S."/>
            <person name="Ash G."/>
            <person name="Arun Chinnappa K."/>
        </authorList>
    </citation>
    <scope>NUCLEOTIDE SEQUENCE [LARGE SCALE GENOMIC DNA]</scope>
    <source>
        <strain evidence="2 3">Hillstone_2</strain>
    </source>
</reference>
<accession>A0A4U7BDV2</accession>
<feature type="compositionally biased region" description="Basic and acidic residues" evidence="1">
    <location>
        <begin position="206"/>
        <end position="228"/>
    </location>
</feature>
<dbReference type="Proteomes" id="UP000308133">
    <property type="component" value="Unassembled WGS sequence"/>
</dbReference>
<proteinExistence type="predicted"/>
<feature type="compositionally biased region" description="Basic and acidic residues" evidence="1">
    <location>
        <begin position="235"/>
        <end position="251"/>
    </location>
</feature>
<protein>
    <submittedName>
        <fullName evidence="2">Uncharacterized protein</fullName>
    </submittedName>
</protein>
<feature type="region of interest" description="Disordered" evidence="1">
    <location>
        <begin position="178"/>
        <end position="251"/>
    </location>
</feature>
<sequence length="412" mass="46361">MQSTTDLHNLVEAATTAASQEHFKQKPGRTSSAQEALNEHPRHSSSGQGLKRKWSGIVAHNDKHGKDFTADEAPDAPPSSHVMDDHHQGSHKASAMFRKPGKAKKQTRPAISSMYASLQLSPESFLTLQSVAKVYMLDPDYPERLDCIGVRGKGDGKGVRLDLARYVREFLEHGAGERFFGVDSDPPGDPGNDFEQVIGPLDDSEDQRHAGGRDELRPSEAKSQHPRPEVGGPARRQEPREPTKERSFDKRGFVWPQDKDKIIKLCMPLLRRIVSNEKQRQYALESRKAGRDLQRMHRADEFDLGSRGEIDFVDGASIIQTSNMTASLNIFFVDSEDMNTVRRRRRMTLEGNVSTAWERVQDAIGHDMAKEVRVQTQDGLVRITDEMSCQDSITEVLKVPWFENMVRVVVLL</sequence>
<dbReference type="AlphaFoldDB" id="A0A4U7BDV2"/>
<evidence type="ECO:0000313" key="3">
    <source>
        <dbReference type="Proteomes" id="UP000308133"/>
    </source>
</evidence>
<evidence type="ECO:0000313" key="2">
    <source>
        <dbReference type="EMBL" id="TKX26177.1"/>
    </source>
</evidence>
<evidence type="ECO:0000256" key="1">
    <source>
        <dbReference type="SAM" id="MobiDB-lite"/>
    </source>
</evidence>
<dbReference type="EMBL" id="PTQR01000014">
    <property type="protein sequence ID" value="TKX26177.1"/>
    <property type="molecule type" value="Genomic_DNA"/>
</dbReference>
<feature type="compositionally biased region" description="Basic and acidic residues" evidence="1">
    <location>
        <begin position="60"/>
        <end position="69"/>
    </location>
</feature>
<name>A0A4U7BDV2_9PEZI</name>